<sequence>MPHVRLGSVRALLCVGGREGRTLYVKEVHTSDAGKLKWGQQAQLEAKVGDDIEVDMAITTEKYYNDQTLNMTRASIINDITNLAILAVGNSSLPAFKDGFKDPETNTAQIISFKYGCSRGVASTPTFLVNGFALP</sequence>
<comment type="caution">
    <text evidence="1">The sequence shown here is derived from an EMBL/GenBank/DDBJ whole genome shotgun (WGS) entry which is preliminary data.</text>
</comment>
<dbReference type="EMBL" id="JAGGNH010000007">
    <property type="protein sequence ID" value="KAJ0967874.1"/>
    <property type="molecule type" value="Genomic_DNA"/>
</dbReference>
<reference evidence="1" key="1">
    <citation type="submission" date="2021-03" db="EMBL/GenBank/DDBJ databases">
        <authorList>
            <person name="Li Z."/>
            <person name="Yang C."/>
        </authorList>
    </citation>
    <scope>NUCLEOTIDE SEQUENCE</scope>
    <source>
        <strain evidence="1">Dzin_1.0</strain>
        <tissue evidence="1">Leaf</tissue>
    </source>
</reference>
<evidence type="ECO:0000313" key="2">
    <source>
        <dbReference type="Proteomes" id="UP001085076"/>
    </source>
</evidence>
<dbReference type="AlphaFoldDB" id="A0A9D5C838"/>
<evidence type="ECO:0000313" key="1">
    <source>
        <dbReference type="EMBL" id="KAJ0967874.1"/>
    </source>
</evidence>
<accession>A0A9D5C838</accession>
<dbReference type="PANTHER" id="PTHR33875:SF2">
    <property type="entry name" value="ACR183CP"/>
    <property type="match status" value="1"/>
</dbReference>
<protein>
    <submittedName>
        <fullName evidence="1">Uncharacterized protein</fullName>
    </submittedName>
</protein>
<reference evidence="1" key="2">
    <citation type="journal article" date="2022" name="Hortic Res">
        <title>The genome of Dioscorea zingiberensis sheds light on the biosynthesis, origin and evolution of the medicinally important diosgenin saponins.</title>
        <authorList>
            <person name="Li Y."/>
            <person name="Tan C."/>
            <person name="Li Z."/>
            <person name="Guo J."/>
            <person name="Li S."/>
            <person name="Chen X."/>
            <person name="Wang C."/>
            <person name="Dai X."/>
            <person name="Yang H."/>
            <person name="Song W."/>
            <person name="Hou L."/>
            <person name="Xu J."/>
            <person name="Tong Z."/>
            <person name="Xu A."/>
            <person name="Yuan X."/>
            <person name="Wang W."/>
            <person name="Yang Q."/>
            <person name="Chen L."/>
            <person name="Sun Z."/>
            <person name="Wang K."/>
            <person name="Pan B."/>
            <person name="Chen J."/>
            <person name="Bao Y."/>
            <person name="Liu F."/>
            <person name="Qi X."/>
            <person name="Gang D.R."/>
            <person name="Wen J."/>
            <person name="Li J."/>
        </authorList>
    </citation>
    <scope>NUCLEOTIDE SEQUENCE</scope>
    <source>
        <strain evidence="1">Dzin_1.0</strain>
    </source>
</reference>
<name>A0A9D5C838_9LILI</name>
<proteinExistence type="predicted"/>
<keyword evidence="2" id="KW-1185">Reference proteome</keyword>
<dbReference type="Proteomes" id="UP001085076">
    <property type="component" value="Miscellaneous, Linkage group lg07"/>
</dbReference>
<dbReference type="PANTHER" id="PTHR33875">
    <property type="entry name" value="OS09G0542200 PROTEIN"/>
    <property type="match status" value="1"/>
</dbReference>
<organism evidence="1 2">
    <name type="scientific">Dioscorea zingiberensis</name>
    <dbReference type="NCBI Taxonomy" id="325984"/>
    <lineage>
        <taxon>Eukaryota</taxon>
        <taxon>Viridiplantae</taxon>
        <taxon>Streptophyta</taxon>
        <taxon>Embryophyta</taxon>
        <taxon>Tracheophyta</taxon>
        <taxon>Spermatophyta</taxon>
        <taxon>Magnoliopsida</taxon>
        <taxon>Liliopsida</taxon>
        <taxon>Dioscoreales</taxon>
        <taxon>Dioscoreaceae</taxon>
        <taxon>Dioscorea</taxon>
    </lineage>
</organism>
<dbReference type="Gene3D" id="3.40.30.10">
    <property type="entry name" value="Glutaredoxin"/>
    <property type="match status" value="1"/>
</dbReference>
<dbReference type="OrthoDB" id="37297at2759"/>
<gene>
    <name evidence="1" type="ORF">J5N97_024791</name>
</gene>